<reference evidence="1" key="1">
    <citation type="journal article" date="2014" name="Front. Microbiol.">
        <title>High frequency of phylogenetically diverse reductive dehalogenase-homologous genes in deep subseafloor sedimentary metagenomes.</title>
        <authorList>
            <person name="Kawai M."/>
            <person name="Futagami T."/>
            <person name="Toyoda A."/>
            <person name="Takaki Y."/>
            <person name="Nishi S."/>
            <person name="Hori S."/>
            <person name="Arai W."/>
            <person name="Tsubouchi T."/>
            <person name="Morono Y."/>
            <person name="Uchiyama I."/>
            <person name="Ito T."/>
            <person name="Fujiyama A."/>
            <person name="Inagaki F."/>
            <person name="Takami H."/>
        </authorList>
    </citation>
    <scope>NUCLEOTIDE SEQUENCE</scope>
    <source>
        <strain evidence="1">Expedition CK06-06</strain>
    </source>
</reference>
<protein>
    <submittedName>
        <fullName evidence="1">Uncharacterized protein</fullName>
    </submittedName>
</protein>
<organism evidence="1">
    <name type="scientific">marine sediment metagenome</name>
    <dbReference type="NCBI Taxonomy" id="412755"/>
    <lineage>
        <taxon>unclassified sequences</taxon>
        <taxon>metagenomes</taxon>
        <taxon>ecological metagenomes</taxon>
    </lineage>
</organism>
<dbReference type="AlphaFoldDB" id="X0VGT7"/>
<feature type="non-terminal residue" evidence="1">
    <location>
        <position position="60"/>
    </location>
</feature>
<dbReference type="EMBL" id="BARS01032697">
    <property type="protein sequence ID" value="GAG17475.1"/>
    <property type="molecule type" value="Genomic_DNA"/>
</dbReference>
<sequence length="60" mass="6254">MRNGLFGKGLVLAIAVFFIITSTAPAMSGELLSFNVNTNLVTTLYVGGSGLGNYSKIQDA</sequence>
<accession>X0VGT7</accession>
<proteinExistence type="predicted"/>
<comment type="caution">
    <text evidence="1">The sequence shown here is derived from an EMBL/GenBank/DDBJ whole genome shotgun (WGS) entry which is preliminary data.</text>
</comment>
<evidence type="ECO:0000313" key="1">
    <source>
        <dbReference type="EMBL" id="GAG17475.1"/>
    </source>
</evidence>
<gene>
    <name evidence="1" type="ORF">S01H1_50733</name>
</gene>
<name>X0VGT7_9ZZZZ</name>